<dbReference type="EMBL" id="UINC01159935">
    <property type="protein sequence ID" value="SVD58301.1"/>
    <property type="molecule type" value="Genomic_DNA"/>
</dbReference>
<accession>A0A382WJQ8</accession>
<dbReference type="PANTHER" id="PTHR43285">
    <property type="entry name" value="ANTHRANILATE PHOSPHORIBOSYLTRANSFERASE"/>
    <property type="match status" value="1"/>
</dbReference>
<dbReference type="SUPFAM" id="SSF47648">
    <property type="entry name" value="Nucleoside phosphorylase/phosphoribosyltransferase N-terminal domain"/>
    <property type="match status" value="1"/>
</dbReference>
<dbReference type="GO" id="GO:0000162">
    <property type="term" value="P:L-tryptophan biosynthetic process"/>
    <property type="evidence" value="ECO:0007669"/>
    <property type="project" value="InterPro"/>
</dbReference>
<dbReference type="Pfam" id="PF02885">
    <property type="entry name" value="Glycos_trans_3N"/>
    <property type="match status" value="1"/>
</dbReference>
<dbReference type="InterPro" id="IPR005940">
    <property type="entry name" value="Anthranilate_Pribosyl_Tfrase"/>
</dbReference>
<evidence type="ECO:0000313" key="4">
    <source>
        <dbReference type="EMBL" id="SVD58301.1"/>
    </source>
</evidence>
<gene>
    <name evidence="4" type="ORF">METZ01_LOCUS411155</name>
</gene>
<dbReference type="PANTHER" id="PTHR43285:SF2">
    <property type="entry name" value="ANTHRANILATE PHOSPHORIBOSYLTRANSFERASE"/>
    <property type="match status" value="1"/>
</dbReference>
<evidence type="ECO:0000256" key="2">
    <source>
        <dbReference type="ARBA" id="ARBA00022679"/>
    </source>
</evidence>
<keyword evidence="1" id="KW-0328">Glycosyltransferase</keyword>
<dbReference type="AlphaFoldDB" id="A0A382WJQ8"/>
<organism evidence="4">
    <name type="scientific">marine metagenome</name>
    <dbReference type="NCBI Taxonomy" id="408172"/>
    <lineage>
        <taxon>unclassified sequences</taxon>
        <taxon>metagenomes</taxon>
        <taxon>ecological metagenomes</taxon>
    </lineage>
</organism>
<dbReference type="InterPro" id="IPR036320">
    <property type="entry name" value="Glycosyl_Trfase_fam3_N_dom_sf"/>
</dbReference>
<evidence type="ECO:0000256" key="1">
    <source>
        <dbReference type="ARBA" id="ARBA00022676"/>
    </source>
</evidence>
<protein>
    <recommendedName>
        <fullName evidence="3">Glycosyl transferase family 3 N-terminal domain-containing protein</fullName>
    </recommendedName>
</protein>
<dbReference type="GO" id="GO:0005829">
    <property type="term" value="C:cytosol"/>
    <property type="evidence" value="ECO:0007669"/>
    <property type="project" value="TreeGrafter"/>
</dbReference>
<proteinExistence type="predicted"/>
<dbReference type="GO" id="GO:0004048">
    <property type="term" value="F:anthranilate phosphoribosyltransferase activity"/>
    <property type="evidence" value="ECO:0007669"/>
    <property type="project" value="InterPro"/>
</dbReference>
<dbReference type="Gene3D" id="1.20.970.10">
    <property type="entry name" value="Transferase, Pyrimidine Nucleoside Phosphorylase, Chain C"/>
    <property type="match status" value="1"/>
</dbReference>
<name>A0A382WJQ8_9ZZZZ</name>
<feature type="domain" description="Glycosyl transferase family 3 N-terminal" evidence="3">
    <location>
        <begin position="4"/>
        <end position="65"/>
    </location>
</feature>
<sequence length="66" mass="7060">MIRESIDTVVSGQSLSMEDASLVMREIMEGEATPAQLGAFLTALALKGETTQEIAGMAKVMREMAL</sequence>
<reference evidence="4" key="1">
    <citation type="submission" date="2018-05" db="EMBL/GenBank/DDBJ databases">
        <authorList>
            <person name="Lanie J.A."/>
            <person name="Ng W.-L."/>
            <person name="Kazmierczak K.M."/>
            <person name="Andrzejewski T.M."/>
            <person name="Davidsen T.M."/>
            <person name="Wayne K.J."/>
            <person name="Tettelin H."/>
            <person name="Glass J.I."/>
            <person name="Rusch D."/>
            <person name="Podicherti R."/>
            <person name="Tsui H.-C.T."/>
            <person name="Winkler M.E."/>
        </authorList>
    </citation>
    <scope>NUCLEOTIDE SEQUENCE</scope>
</reference>
<feature type="non-terminal residue" evidence="4">
    <location>
        <position position="66"/>
    </location>
</feature>
<dbReference type="InterPro" id="IPR017459">
    <property type="entry name" value="Glycosyl_Trfase_fam3_N_dom"/>
</dbReference>
<evidence type="ECO:0000259" key="3">
    <source>
        <dbReference type="Pfam" id="PF02885"/>
    </source>
</evidence>
<keyword evidence="2" id="KW-0808">Transferase</keyword>